<comment type="caution">
    <text evidence="1">The sequence shown here is derived from an EMBL/GenBank/DDBJ whole genome shotgun (WGS) entry which is preliminary data.</text>
</comment>
<sequence>MQHNKELLNRDKFRVSRSISTFPRRAGHFQSISLYLKNADCNPAVDLKGDALGKLCNSNYLSNAPAMDWRVYRKIQEDSRIECIEFYICES</sequence>
<name>A0AAV4QW96_9ARAC</name>
<accession>A0AAV4QW96</accession>
<evidence type="ECO:0000313" key="1">
    <source>
        <dbReference type="EMBL" id="GIY12395.1"/>
    </source>
</evidence>
<evidence type="ECO:0000313" key="2">
    <source>
        <dbReference type="Proteomes" id="UP001054837"/>
    </source>
</evidence>
<keyword evidence="2" id="KW-1185">Reference proteome</keyword>
<proteinExistence type="predicted"/>
<organism evidence="1 2">
    <name type="scientific">Caerostris darwini</name>
    <dbReference type="NCBI Taxonomy" id="1538125"/>
    <lineage>
        <taxon>Eukaryota</taxon>
        <taxon>Metazoa</taxon>
        <taxon>Ecdysozoa</taxon>
        <taxon>Arthropoda</taxon>
        <taxon>Chelicerata</taxon>
        <taxon>Arachnida</taxon>
        <taxon>Araneae</taxon>
        <taxon>Araneomorphae</taxon>
        <taxon>Entelegynae</taxon>
        <taxon>Araneoidea</taxon>
        <taxon>Araneidae</taxon>
        <taxon>Caerostris</taxon>
    </lineage>
</organism>
<dbReference type="EMBL" id="BPLQ01005037">
    <property type="protein sequence ID" value="GIY12395.1"/>
    <property type="molecule type" value="Genomic_DNA"/>
</dbReference>
<reference evidence="1 2" key="1">
    <citation type="submission" date="2021-06" db="EMBL/GenBank/DDBJ databases">
        <title>Caerostris darwini draft genome.</title>
        <authorList>
            <person name="Kono N."/>
            <person name="Arakawa K."/>
        </authorList>
    </citation>
    <scope>NUCLEOTIDE SEQUENCE [LARGE SCALE GENOMIC DNA]</scope>
</reference>
<dbReference type="Proteomes" id="UP001054837">
    <property type="component" value="Unassembled WGS sequence"/>
</dbReference>
<protein>
    <submittedName>
        <fullName evidence="1">Uncharacterized protein</fullName>
    </submittedName>
</protein>
<dbReference type="AlphaFoldDB" id="A0AAV4QW96"/>
<gene>
    <name evidence="1" type="ORF">CDAR_224601</name>
</gene>